<keyword evidence="6" id="KW-0238">DNA-binding</keyword>
<evidence type="ECO:0000313" key="6">
    <source>
        <dbReference type="EMBL" id="WBW75413.1"/>
    </source>
</evidence>
<keyword evidence="2" id="KW-0805">Transcription regulation</keyword>
<keyword evidence="3" id="KW-0804">Transcription</keyword>
<dbReference type="PANTHER" id="PTHR45093:SF2">
    <property type="entry name" value="LISH DOMAIN-CONTAINING PROTEIN"/>
    <property type="match status" value="1"/>
</dbReference>
<evidence type="ECO:0000256" key="3">
    <source>
        <dbReference type="ARBA" id="ARBA00023163"/>
    </source>
</evidence>
<feature type="region of interest" description="Disordered" evidence="5">
    <location>
        <begin position="98"/>
        <end position="120"/>
    </location>
</feature>
<dbReference type="GO" id="GO:0003677">
    <property type="term" value="F:DNA binding"/>
    <property type="evidence" value="ECO:0007669"/>
    <property type="project" value="UniProtKB-KW"/>
</dbReference>
<dbReference type="RefSeq" id="XP_056039656.1">
    <property type="nucleotide sequence ID" value="XM_056182875.1"/>
</dbReference>
<feature type="compositionally biased region" description="Polar residues" evidence="5">
    <location>
        <begin position="197"/>
        <end position="211"/>
    </location>
</feature>
<dbReference type="GeneID" id="80877564"/>
<protein>
    <submittedName>
        <fullName evidence="6">DNA-binding transcription factor Adn3</fullName>
    </submittedName>
</protein>
<organism evidence="6 7">
    <name type="scientific">Schizosaccharomyces osmophilus</name>
    <dbReference type="NCBI Taxonomy" id="2545709"/>
    <lineage>
        <taxon>Eukaryota</taxon>
        <taxon>Fungi</taxon>
        <taxon>Dikarya</taxon>
        <taxon>Ascomycota</taxon>
        <taxon>Taphrinomycotina</taxon>
        <taxon>Schizosaccharomycetes</taxon>
        <taxon>Schizosaccharomycetales</taxon>
        <taxon>Schizosaccharomycetaceae</taxon>
        <taxon>Schizosaccharomyces</taxon>
    </lineage>
</organism>
<dbReference type="AlphaFoldDB" id="A0AAE9WKC0"/>
<dbReference type="GO" id="GO:0005634">
    <property type="term" value="C:nucleus"/>
    <property type="evidence" value="ECO:0007669"/>
    <property type="project" value="UniProtKB-SubCell"/>
</dbReference>
<feature type="region of interest" description="Disordered" evidence="5">
    <location>
        <begin position="721"/>
        <end position="840"/>
    </location>
</feature>
<keyword evidence="7" id="KW-1185">Reference proteome</keyword>
<name>A0AAE9WKC0_9SCHI</name>
<feature type="compositionally biased region" description="Polar residues" evidence="5">
    <location>
        <begin position="105"/>
        <end position="114"/>
    </location>
</feature>
<feature type="region of interest" description="Disordered" evidence="5">
    <location>
        <begin position="568"/>
        <end position="633"/>
    </location>
</feature>
<feature type="compositionally biased region" description="Polar residues" evidence="5">
    <location>
        <begin position="603"/>
        <end position="626"/>
    </location>
</feature>
<proteinExistence type="predicted"/>
<feature type="compositionally biased region" description="Polar residues" evidence="5">
    <location>
        <begin position="8"/>
        <end position="21"/>
    </location>
</feature>
<dbReference type="SMART" id="SM00667">
    <property type="entry name" value="LisH"/>
    <property type="match status" value="1"/>
</dbReference>
<feature type="region of interest" description="Disordered" evidence="5">
    <location>
        <begin position="273"/>
        <end position="292"/>
    </location>
</feature>
<dbReference type="PROSITE" id="PS50896">
    <property type="entry name" value="LISH"/>
    <property type="match status" value="1"/>
</dbReference>
<dbReference type="PANTHER" id="PTHR45093">
    <property type="entry name" value="TRANSCRIPTION ACTIVATOR MSS11"/>
    <property type="match status" value="1"/>
</dbReference>
<reference evidence="6 7" key="1">
    <citation type="journal article" date="2023" name="G3 (Bethesda)">
        <title>A high-quality reference genome for the fission yeast Schizosaccharomyces osmophilus.</title>
        <authorList>
            <person name="Jia G.S."/>
            <person name="Zhang W.C."/>
            <person name="Liang Y."/>
            <person name="Liu X.H."/>
            <person name="Rhind N."/>
            <person name="Pidoux A."/>
            <person name="Brysch-Herzberg M."/>
            <person name="Du L.L."/>
        </authorList>
    </citation>
    <scope>NUCLEOTIDE SEQUENCE [LARGE SCALE GENOMIC DNA]</scope>
    <source>
        <strain evidence="6 7">CBS 15793</strain>
    </source>
</reference>
<dbReference type="EMBL" id="CP115613">
    <property type="protein sequence ID" value="WBW75413.1"/>
    <property type="molecule type" value="Genomic_DNA"/>
</dbReference>
<feature type="compositionally biased region" description="Polar residues" evidence="5">
    <location>
        <begin position="768"/>
        <end position="811"/>
    </location>
</feature>
<keyword evidence="4" id="KW-0539">Nucleus</keyword>
<accession>A0AAE9WKC0</accession>
<dbReference type="KEGG" id="som:SOMG_04088"/>
<feature type="compositionally biased region" description="Basic and acidic residues" evidence="5">
    <location>
        <begin position="568"/>
        <end position="583"/>
    </location>
</feature>
<dbReference type="InterPro" id="IPR006594">
    <property type="entry name" value="LisH"/>
</dbReference>
<feature type="compositionally biased region" description="Polar residues" evidence="5">
    <location>
        <begin position="273"/>
        <end position="284"/>
    </location>
</feature>
<evidence type="ECO:0000256" key="2">
    <source>
        <dbReference type="ARBA" id="ARBA00023015"/>
    </source>
</evidence>
<evidence type="ECO:0000256" key="4">
    <source>
        <dbReference type="ARBA" id="ARBA00023242"/>
    </source>
</evidence>
<evidence type="ECO:0000256" key="1">
    <source>
        <dbReference type="ARBA" id="ARBA00004123"/>
    </source>
</evidence>
<dbReference type="Proteomes" id="UP001212411">
    <property type="component" value="Chromosome 3"/>
</dbReference>
<feature type="region of interest" description="Disordered" evidence="5">
    <location>
        <begin position="170"/>
        <end position="224"/>
    </location>
</feature>
<gene>
    <name evidence="6" type="primary">adn3</name>
    <name evidence="6" type="ORF">SOMG_04088</name>
</gene>
<dbReference type="Pfam" id="PF08513">
    <property type="entry name" value="LisH"/>
    <property type="match status" value="1"/>
</dbReference>
<feature type="region of interest" description="Disordered" evidence="5">
    <location>
        <begin position="1"/>
        <end position="29"/>
    </location>
</feature>
<evidence type="ECO:0000256" key="5">
    <source>
        <dbReference type="SAM" id="MobiDB-lite"/>
    </source>
</evidence>
<comment type="subcellular location">
    <subcellularLocation>
        <location evidence="1">Nucleus</location>
    </subcellularLocation>
</comment>
<evidence type="ECO:0000313" key="7">
    <source>
        <dbReference type="Proteomes" id="UP001212411"/>
    </source>
</evidence>
<sequence length="879" mass="96313">MTEYMDIESSSTSNSKPQNPAETAADSLHPKESLDYYIYDYFVKHKFQETAKSFIKESKVQIPSNGEQNATETSSQVNEYNRYDQSIFGAANGKSEQLDSFDMNIPSNTNPTPESQKDASIENKKLSTALPAPSVAIDIPEGFLVEWFNIFWDVFSARVSRVNSSAHLYDSQSSRSVYRGHSHTASTPVPSTVPHMRSSNANPLNYASSESKNSESKPYLPFSSAVPKSDPAAMGNIAKPSQKYGSLLPAGTGPNPAMPYSLGAPAPSVPPNYLNTSMLSTSPPRSFDPNNHPYPVGRGMSTNSSRNGFYPPTPAQIHQLKSQQEYLQRQSKQMSEPAANFNQNALKDPQMPSNEQPAMNPASGIVNPTARNSASPIITQASSGMGGGSSPFYAYQSNTRETASVPAIKPSPNIMIQPRYPASSEALANDMQKYRVQNSVEGMPPHMPQSPATMNGKYGTNPAMGNRLPPYVPNYYRGQLPMSSPHPPMYEANTAGQGPMEYTKARELAMRRGQTPNMATLPKDAAVPGEANNVNLGNPLTDYHMQLMILEEQNKKRLLMARQEGEREFLSPQTHERFDHEIKNSQLKPTTDRSSHLHPKSSGGMNTQVKGSDVSTTGFIPPNQKQPGLPVQHSFMNVPPNEQSNIIMSQYLNRTKQPETPLDAPDFRDANMTKKVTPTSTASMNEQDRMASDIPEKSNSWHVQNSENTALDAKEISKYQPPFTQSSQPELPCGTSADGNQNPDSQAFLEPIRDNQSIQKGTMRDSDIASSEYPSMSNSVHQVSMTSEGTQQNGAASSEGGMNTHKNLQNSERIEESTPGEANAGKDAENGTEDGQYNESAVNTFNYASKNDSNAELLNDFDFESFLNDAGDDSTQVFY</sequence>